<accession>A0A016UKN9</accession>
<dbReference type="STRING" id="53326.A0A016UKN9"/>
<organism evidence="6 7">
    <name type="scientific">Ancylostoma ceylanicum</name>
    <dbReference type="NCBI Taxonomy" id="53326"/>
    <lineage>
        <taxon>Eukaryota</taxon>
        <taxon>Metazoa</taxon>
        <taxon>Ecdysozoa</taxon>
        <taxon>Nematoda</taxon>
        <taxon>Chromadorea</taxon>
        <taxon>Rhabditida</taxon>
        <taxon>Rhabditina</taxon>
        <taxon>Rhabditomorpha</taxon>
        <taxon>Strongyloidea</taxon>
        <taxon>Ancylostomatidae</taxon>
        <taxon>Ancylostomatinae</taxon>
        <taxon>Ancylostoma</taxon>
    </lineage>
</organism>
<reference evidence="7" key="1">
    <citation type="journal article" date="2015" name="Nat. Genet.">
        <title>The genome and transcriptome of the zoonotic hookworm Ancylostoma ceylanicum identify infection-specific gene families.</title>
        <authorList>
            <person name="Schwarz E.M."/>
            <person name="Hu Y."/>
            <person name="Antoshechkin I."/>
            <person name="Miller M.M."/>
            <person name="Sternberg P.W."/>
            <person name="Aroian R.V."/>
        </authorList>
    </citation>
    <scope>NUCLEOTIDE SEQUENCE</scope>
    <source>
        <strain evidence="7">HY135</strain>
    </source>
</reference>
<feature type="transmembrane region" description="Helical" evidence="4">
    <location>
        <begin position="395"/>
        <end position="414"/>
    </location>
</feature>
<dbReference type="InterPro" id="IPR037464">
    <property type="entry name" value="Taspase1"/>
</dbReference>
<gene>
    <name evidence="6" type="primary">Acey_s0036.g3356</name>
    <name evidence="6" type="synonym">Acey-C55A6.12</name>
    <name evidence="6" type="ORF">Y032_0036g3356</name>
</gene>
<comment type="caution">
    <text evidence="6">The sequence shown here is derived from an EMBL/GenBank/DDBJ whole genome shotgun (WGS) entry which is preliminary data.</text>
</comment>
<protein>
    <recommendedName>
        <fullName evidence="5">THAP4-like heme-binding domain-containing protein</fullName>
    </recommendedName>
</protein>
<feature type="domain" description="THAP4-like heme-binding" evidence="5">
    <location>
        <begin position="427"/>
        <end position="575"/>
    </location>
</feature>
<dbReference type="PANTHER" id="PTHR10188">
    <property type="entry name" value="L-ASPARAGINASE"/>
    <property type="match status" value="1"/>
</dbReference>
<name>A0A016UKN9_9BILA</name>
<dbReference type="InterPro" id="IPR012674">
    <property type="entry name" value="Calycin"/>
</dbReference>
<keyword evidence="7" id="KW-1185">Reference proteome</keyword>
<dbReference type="InterPro" id="IPR000246">
    <property type="entry name" value="Peptidase_T2"/>
</dbReference>
<feature type="site" description="Cleavage; by autolysis" evidence="3">
    <location>
        <begin position="156"/>
        <end position="157"/>
    </location>
</feature>
<comment type="similarity">
    <text evidence="1">Belongs to the Ntn-hydrolase family.</text>
</comment>
<dbReference type="Pfam" id="PF01112">
    <property type="entry name" value="Asparaginase_2"/>
    <property type="match status" value="1"/>
</dbReference>
<proteinExistence type="inferred from homology"/>
<evidence type="ECO:0000256" key="1">
    <source>
        <dbReference type="ARBA" id="ARBA00010872"/>
    </source>
</evidence>
<dbReference type="Gene3D" id="2.40.128.20">
    <property type="match status" value="1"/>
</dbReference>
<dbReference type="InterPro" id="IPR014878">
    <property type="entry name" value="THAP4-like_heme-bd"/>
</dbReference>
<evidence type="ECO:0000313" key="6">
    <source>
        <dbReference type="EMBL" id="EYC15785.1"/>
    </source>
</evidence>
<dbReference type="EMBL" id="JARK01001372">
    <property type="protein sequence ID" value="EYC15785.1"/>
    <property type="molecule type" value="Genomic_DNA"/>
</dbReference>
<evidence type="ECO:0000256" key="2">
    <source>
        <dbReference type="PIRSR" id="PIRSR600246-1"/>
    </source>
</evidence>
<keyword evidence="4" id="KW-0472">Membrane</keyword>
<dbReference type="OrthoDB" id="77601at2759"/>
<feature type="active site" description="Nucleophile" evidence="2">
    <location>
        <position position="157"/>
    </location>
</feature>
<dbReference type="SUPFAM" id="SSF50814">
    <property type="entry name" value="Lipocalins"/>
    <property type="match status" value="1"/>
</dbReference>
<dbReference type="PANTHER" id="PTHR10188:SF8">
    <property type="entry name" value="THREONINE ASPARTASE 1"/>
    <property type="match status" value="1"/>
</dbReference>
<dbReference type="AlphaFoldDB" id="A0A016UKN9"/>
<dbReference type="SUPFAM" id="SSF56235">
    <property type="entry name" value="N-terminal nucleophile aminohydrolases (Ntn hydrolases)"/>
    <property type="match status" value="1"/>
</dbReference>
<evidence type="ECO:0000256" key="3">
    <source>
        <dbReference type="PIRSR" id="PIRSR600246-3"/>
    </source>
</evidence>
<keyword evidence="4" id="KW-0812">Transmembrane</keyword>
<dbReference type="CDD" id="cd04514">
    <property type="entry name" value="Taspase1_like"/>
    <property type="match status" value="1"/>
</dbReference>
<dbReference type="GO" id="GO:0005737">
    <property type="term" value="C:cytoplasm"/>
    <property type="evidence" value="ECO:0007669"/>
    <property type="project" value="TreeGrafter"/>
</dbReference>
<dbReference type="Gene3D" id="3.60.20.30">
    <property type="entry name" value="(Glycosyl)asparaginase"/>
    <property type="match status" value="1"/>
</dbReference>
<keyword evidence="4" id="KW-1133">Transmembrane helix</keyword>
<dbReference type="GO" id="GO:0004298">
    <property type="term" value="F:threonine-type endopeptidase activity"/>
    <property type="evidence" value="ECO:0007669"/>
    <property type="project" value="InterPro"/>
</dbReference>
<feature type="transmembrane region" description="Helical" evidence="4">
    <location>
        <begin position="353"/>
        <end position="375"/>
    </location>
</feature>
<dbReference type="GO" id="GO:0051604">
    <property type="term" value="P:protein maturation"/>
    <property type="evidence" value="ECO:0007669"/>
    <property type="project" value="TreeGrafter"/>
</dbReference>
<evidence type="ECO:0000313" key="7">
    <source>
        <dbReference type="Proteomes" id="UP000024635"/>
    </source>
</evidence>
<evidence type="ECO:0000256" key="4">
    <source>
        <dbReference type="SAM" id="Phobius"/>
    </source>
</evidence>
<dbReference type="Pfam" id="PF08768">
    <property type="entry name" value="THAP4_heme-bd"/>
    <property type="match status" value="1"/>
</dbReference>
<dbReference type="InterPro" id="IPR029055">
    <property type="entry name" value="Ntn_hydrolases_N"/>
</dbReference>
<evidence type="ECO:0000259" key="5">
    <source>
        <dbReference type="Pfam" id="PF08768"/>
    </source>
</evidence>
<dbReference type="Proteomes" id="UP000024635">
    <property type="component" value="Unassembled WGS sequence"/>
</dbReference>
<sequence length="588" mass="65158">MIAVHGGVGFRLDRSLSVACADALRGDEVDVISAVSSLEGNPLFNCGHGSNLTMEGTVECEAGFMSSEGFRFGAVGAVSHLKNPCCVAKAVAVTERCGRLIAPMVLVGKGAEDWAQKQGFSLCDPDTLLTDKTRQNWNKARNVLEKTGYEEASSMDTVGAVSINDDVVEACTSSGGIILKTPGRLGHCTVFGSGMWAERRKGRSVGVSVSGCGEALTRADFCRSLARILLKRKDDSLPSEIVHSFFEREYLNSEMMTPIPPDRLYAGVLAGSEEATRPSLVPIAANQLEVARTNLFQSSSLVRRPSSHLSLFLHSARLVPGAPFALYRQTAFDSFVCVRKCCRDRYVSFYGRFSSVSIVIVVVDCLPVAPGFLLLAVDQFTISWNLSIETNLFQMAHLSNALFALLIVVIGARYEDKYDRTKMPWDLRPIQNYIGLWSLQSTTGRSRDLPPPDQIDFAINPVPKFGARALNITHTYFQNGQVTRHDYGYMPVKNATRRDPRVHVAYLTTSSEGWSMMEQGQVKGNMMTFHLKQFLRRSFDVGARNDLEIREFERQFEMPSYNQMIMKVRAETNADTEGFTAMYKRLMG</sequence>